<dbReference type="GO" id="GO:0007018">
    <property type="term" value="P:microtubule-based movement"/>
    <property type="evidence" value="ECO:0007669"/>
    <property type="project" value="InterPro"/>
</dbReference>
<evidence type="ECO:0000256" key="4">
    <source>
        <dbReference type="PROSITE-ProRule" id="PRU00283"/>
    </source>
</evidence>
<dbReference type="InterPro" id="IPR027640">
    <property type="entry name" value="Kinesin-like_fam"/>
</dbReference>
<evidence type="ECO:0000256" key="6">
    <source>
        <dbReference type="SAM" id="MobiDB-lite"/>
    </source>
</evidence>
<feature type="binding site" evidence="4">
    <location>
        <begin position="95"/>
        <end position="102"/>
    </location>
    <ligand>
        <name>ATP</name>
        <dbReference type="ChEBI" id="CHEBI:30616"/>
    </ligand>
</feature>
<dbReference type="GO" id="GO:0007052">
    <property type="term" value="P:mitotic spindle organization"/>
    <property type="evidence" value="ECO:0007669"/>
    <property type="project" value="TreeGrafter"/>
</dbReference>
<dbReference type="PROSITE" id="PS00411">
    <property type="entry name" value="KINESIN_MOTOR_1"/>
    <property type="match status" value="1"/>
</dbReference>
<dbReference type="EMBL" id="BNCQ01000012">
    <property type="protein sequence ID" value="GIM02597.1"/>
    <property type="molecule type" value="Genomic_DNA"/>
</dbReference>
<keyword evidence="5" id="KW-0493">Microtubule</keyword>
<gene>
    <name evidence="8" type="ORF">Vretimale_7475</name>
</gene>
<dbReference type="GO" id="GO:0051231">
    <property type="term" value="P:spindle elongation"/>
    <property type="evidence" value="ECO:0007669"/>
    <property type="project" value="TreeGrafter"/>
</dbReference>
<organism evidence="8 9">
    <name type="scientific">Volvox reticuliferus</name>
    <dbReference type="NCBI Taxonomy" id="1737510"/>
    <lineage>
        <taxon>Eukaryota</taxon>
        <taxon>Viridiplantae</taxon>
        <taxon>Chlorophyta</taxon>
        <taxon>core chlorophytes</taxon>
        <taxon>Chlorophyceae</taxon>
        <taxon>CS clade</taxon>
        <taxon>Chlamydomonadales</taxon>
        <taxon>Volvocaceae</taxon>
        <taxon>Volvox</taxon>
    </lineage>
</organism>
<evidence type="ECO:0000256" key="1">
    <source>
        <dbReference type="ARBA" id="ARBA00022741"/>
    </source>
</evidence>
<dbReference type="PANTHER" id="PTHR47969:SF29">
    <property type="entry name" value="KINESIN-LIKE PROTEIN"/>
    <property type="match status" value="1"/>
</dbReference>
<evidence type="ECO:0000256" key="5">
    <source>
        <dbReference type="RuleBase" id="RU000394"/>
    </source>
</evidence>
<dbReference type="InterPro" id="IPR027417">
    <property type="entry name" value="P-loop_NTPase"/>
</dbReference>
<feature type="region of interest" description="Disordered" evidence="6">
    <location>
        <begin position="204"/>
        <end position="225"/>
    </location>
</feature>
<feature type="domain" description="Kinesin motor" evidence="7">
    <location>
        <begin position="9"/>
        <end position="412"/>
    </location>
</feature>
<name>A0A8J4LM43_9CHLO</name>
<proteinExistence type="inferred from homology"/>
<comment type="similarity">
    <text evidence="4 5">Belongs to the TRAFAC class myosin-kinesin ATPase superfamily. Kinesin family.</text>
</comment>
<evidence type="ECO:0000256" key="2">
    <source>
        <dbReference type="ARBA" id="ARBA00022840"/>
    </source>
</evidence>
<comment type="caution">
    <text evidence="8">The sequence shown here is derived from an EMBL/GenBank/DDBJ whole genome shotgun (WGS) entry which is preliminary data.</text>
</comment>
<dbReference type="InterPro" id="IPR001752">
    <property type="entry name" value="Kinesin_motor_dom"/>
</dbReference>
<dbReference type="GO" id="GO:0005875">
    <property type="term" value="C:microtubule associated complex"/>
    <property type="evidence" value="ECO:0007669"/>
    <property type="project" value="TreeGrafter"/>
</dbReference>
<evidence type="ECO:0000313" key="9">
    <source>
        <dbReference type="Proteomes" id="UP000722791"/>
    </source>
</evidence>
<dbReference type="SUPFAM" id="SSF52540">
    <property type="entry name" value="P-loop containing nucleoside triphosphate hydrolases"/>
    <property type="match status" value="1"/>
</dbReference>
<dbReference type="Pfam" id="PF00225">
    <property type="entry name" value="Kinesin"/>
    <property type="match status" value="1"/>
</dbReference>
<dbReference type="GO" id="GO:0005524">
    <property type="term" value="F:ATP binding"/>
    <property type="evidence" value="ECO:0007669"/>
    <property type="project" value="UniProtKB-UniRule"/>
</dbReference>
<evidence type="ECO:0000256" key="3">
    <source>
        <dbReference type="ARBA" id="ARBA00023175"/>
    </source>
</evidence>
<keyword evidence="2 4" id="KW-0067">ATP-binding</keyword>
<dbReference type="CDD" id="cd00106">
    <property type="entry name" value="KISc"/>
    <property type="match status" value="1"/>
</dbReference>
<accession>A0A8J4LM43</accession>
<keyword evidence="1 4" id="KW-0547">Nucleotide-binding</keyword>
<dbReference type="GO" id="GO:0003777">
    <property type="term" value="F:microtubule motor activity"/>
    <property type="evidence" value="ECO:0007669"/>
    <property type="project" value="InterPro"/>
</dbReference>
<dbReference type="Gene3D" id="3.40.850.10">
    <property type="entry name" value="Kinesin motor domain"/>
    <property type="match status" value="1"/>
</dbReference>
<keyword evidence="3 4" id="KW-0505">Motor protein</keyword>
<sequence length="449" mass="47961">MDASGQTKAIRVAVRVRPLLPSDGATEHSLLQLDPARPNEVLLASGNDRRTARRYTFDQVLGPDVAQEYVYQKVAVSDMVAAVVKGYHSTIFAYGQTGSGKTYTMEGYRYVSPSHASVSGGKPSAGSAGIRGGAAGKAATTAAPQADFAATPDEQLGLTPRAVRELYMAASRDHRRRFQIRCSFVQIYREQVYDLLNPVTLSGLPGGGSNAPRRPGSGSGTGGPLRMRWTQQEGFYLDNLLMPEVESAEEAISAFQMGVGNKVMSSHRLNASSSRSHCIFTLYVASAPLESPLEQRTAKFTLVDLAGSERSAHTGATEGALRDESVAINKSLFTLRQVITALTDSTATTAAAAAAGAPPPHVPYRDSKLTCLLKHSLGGSSLTLMVACLSPADRFLEENASTLDYAARARKIANQVTVNEDPRSRLIRELRAEVAFLRQQLEAAGVATG</sequence>
<dbReference type="GO" id="GO:0005874">
    <property type="term" value="C:microtubule"/>
    <property type="evidence" value="ECO:0007669"/>
    <property type="project" value="UniProtKB-KW"/>
</dbReference>
<protein>
    <recommendedName>
        <fullName evidence="5">Kinesin-like protein</fullName>
    </recommendedName>
</protein>
<dbReference type="InterPro" id="IPR019821">
    <property type="entry name" value="Kinesin_motor_CS"/>
</dbReference>
<feature type="non-terminal residue" evidence="8">
    <location>
        <position position="1"/>
    </location>
</feature>
<dbReference type="PRINTS" id="PR00380">
    <property type="entry name" value="KINESINHEAVY"/>
</dbReference>
<evidence type="ECO:0000313" key="8">
    <source>
        <dbReference type="EMBL" id="GIM02597.1"/>
    </source>
</evidence>
<evidence type="ECO:0000259" key="7">
    <source>
        <dbReference type="PROSITE" id="PS50067"/>
    </source>
</evidence>
<dbReference type="InterPro" id="IPR036961">
    <property type="entry name" value="Kinesin_motor_dom_sf"/>
</dbReference>
<dbReference type="SMART" id="SM00129">
    <property type="entry name" value="KISc"/>
    <property type="match status" value="1"/>
</dbReference>
<dbReference type="PROSITE" id="PS50067">
    <property type="entry name" value="KINESIN_MOTOR_2"/>
    <property type="match status" value="1"/>
</dbReference>
<reference evidence="8" key="1">
    <citation type="journal article" date="2021" name="Proc. Natl. Acad. Sci. U.S.A.">
        <title>Three genomes in the algal genus Volvox reveal the fate of a haploid sex-determining region after a transition to homothallism.</title>
        <authorList>
            <person name="Yamamoto K."/>
            <person name="Hamaji T."/>
            <person name="Kawai-Toyooka H."/>
            <person name="Matsuzaki R."/>
            <person name="Takahashi F."/>
            <person name="Nishimura Y."/>
            <person name="Kawachi M."/>
            <person name="Noguchi H."/>
            <person name="Minakuchi Y."/>
            <person name="Umen J.G."/>
            <person name="Toyoda A."/>
            <person name="Nozaki H."/>
        </authorList>
    </citation>
    <scope>NUCLEOTIDE SEQUENCE</scope>
    <source>
        <strain evidence="8">NIES-3785</strain>
    </source>
</reference>
<dbReference type="Proteomes" id="UP000722791">
    <property type="component" value="Unassembled WGS sequence"/>
</dbReference>
<dbReference type="GO" id="GO:0008017">
    <property type="term" value="F:microtubule binding"/>
    <property type="evidence" value="ECO:0007669"/>
    <property type="project" value="InterPro"/>
</dbReference>
<dbReference type="PANTHER" id="PTHR47969">
    <property type="entry name" value="CHROMOSOME-ASSOCIATED KINESIN KIF4A-RELATED"/>
    <property type="match status" value="1"/>
</dbReference>
<dbReference type="AlphaFoldDB" id="A0A8J4LM43"/>